<dbReference type="Proteomes" id="UP000717515">
    <property type="component" value="Unassembled WGS sequence"/>
</dbReference>
<proteinExistence type="predicted"/>
<dbReference type="AlphaFoldDB" id="A0A9P8CVM0"/>
<comment type="caution">
    <text evidence="1">The sequence shown here is derived from an EMBL/GenBank/DDBJ whole genome shotgun (WGS) entry which is preliminary data.</text>
</comment>
<dbReference type="EMBL" id="JAIFTL010000166">
    <property type="protein sequence ID" value="KAG9322103.1"/>
    <property type="molecule type" value="Genomic_DNA"/>
</dbReference>
<accession>A0A9P8CVM0</accession>
<protein>
    <submittedName>
        <fullName evidence="1">Uncharacterized protein</fullName>
    </submittedName>
</protein>
<organism evidence="1 2">
    <name type="scientific">Mortierella alpina</name>
    <name type="common">Oleaginous fungus</name>
    <name type="synonym">Mortierella renispora</name>
    <dbReference type="NCBI Taxonomy" id="64518"/>
    <lineage>
        <taxon>Eukaryota</taxon>
        <taxon>Fungi</taxon>
        <taxon>Fungi incertae sedis</taxon>
        <taxon>Mucoromycota</taxon>
        <taxon>Mortierellomycotina</taxon>
        <taxon>Mortierellomycetes</taxon>
        <taxon>Mortierellales</taxon>
        <taxon>Mortierellaceae</taxon>
        <taxon>Mortierella</taxon>
    </lineage>
</organism>
<name>A0A9P8CVM0_MORAP</name>
<sequence>MTIRKQDFRSNPRKMKGLLYKSQPRLFLKLAFLATVACATVAFLLLGSNDEGSLAKSLRGRIANTDTAEYGMGMLMPFVYSAPKHPQFEIPYNVSLNEHCTKHKSKKHLIYMFVTEWTDTQYHENLRISDEIVFVSEEVEHCPRAKCCVVAKTGFDYWSLDQKVALALKIANNLFDGFITLTKIDDDTYVDYRFFMSLQKNFTENTFFGKFETGWCSSSTIDYVEGPFYTISRRLIHCLLSDYRMCGSGFEDRAVTISIYRNCKDYERRDLRDHYNTHIFHKTLARKNKVLYLHNDNPDTASLMYGVNVQGPPLDTPVLSEQDRSSSDHVTN</sequence>
<reference evidence="1" key="1">
    <citation type="submission" date="2021-07" db="EMBL/GenBank/DDBJ databases">
        <title>Draft genome of Mortierella alpina, strain LL118, isolated from an aspen leaf litter sample.</title>
        <authorList>
            <person name="Yang S."/>
            <person name="Vinatzer B.A."/>
        </authorList>
    </citation>
    <scope>NUCLEOTIDE SEQUENCE</scope>
    <source>
        <strain evidence="1">LL118</strain>
    </source>
</reference>
<evidence type="ECO:0000313" key="2">
    <source>
        <dbReference type="Proteomes" id="UP000717515"/>
    </source>
</evidence>
<gene>
    <name evidence="1" type="ORF">KVV02_005587</name>
</gene>
<evidence type="ECO:0000313" key="1">
    <source>
        <dbReference type="EMBL" id="KAG9322103.1"/>
    </source>
</evidence>